<keyword evidence="2" id="KW-1133">Transmembrane helix</keyword>
<gene>
    <name evidence="3" type="ORF">GCM10025875_20840</name>
</gene>
<keyword evidence="4" id="KW-1185">Reference proteome</keyword>
<feature type="region of interest" description="Disordered" evidence="1">
    <location>
        <begin position="151"/>
        <end position="215"/>
    </location>
</feature>
<keyword evidence="2" id="KW-0472">Membrane</keyword>
<reference evidence="3" key="1">
    <citation type="journal article" date="2014" name="Int. J. Syst. Evol. Microbiol.">
        <title>Complete genome sequence of Corynebacterium casei LMG S-19264T (=DSM 44701T), isolated from a smear-ripened cheese.</title>
        <authorList>
            <consortium name="US DOE Joint Genome Institute (JGI-PGF)"/>
            <person name="Walter F."/>
            <person name="Albersmeier A."/>
            <person name="Kalinowski J."/>
            <person name="Ruckert C."/>
        </authorList>
    </citation>
    <scope>NUCLEOTIDE SEQUENCE</scope>
    <source>
        <strain evidence="3">NBRC 112290</strain>
    </source>
</reference>
<name>A0AA37XFK0_9MICO</name>
<feature type="compositionally biased region" description="Low complexity" evidence="1">
    <location>
        <begin position="151"/>
        <end position="207"/>
    </location>
</feature>
<sequence>MDDVSGATGRADGGDRRAATSLAPTAAWTWTTAVAGAVAMLAVVVGRADVVALVTPVLVAAATGLVRRRASSIAPVELVREEDAPAGHHRARLRVPLGADARVRLSQPHRRPTHALLAAGTSTRVEVVTPRTGPLELVRLDWVATTGGLETVPRTRPRTASSSSRVPPRWATSRCRSTSSASRARTARVGGARVTTSATSRPSSRATGCGASTGA</sequence>
<reference evidence="3" key="2">
    <citation type="submission" date="2023-02" db="EMBL/GenBank/DDBJ databases">
        <authorList>
            <person name="Sun Q."/>
            <person name="Mori K."/>
        </authorList>
    </citation>
    <scope>NUCLEOTIDE SEQUENCE</scope>
    <source>
        <strain evidence="3">NBRC 112290</strain>
    </source>
</reference>
<dbReference type="Proteomes" id="UP001157161">
    <property type="component" value="Unassembled WGS sequence"/>
</dbReference>
<protein>
    <submittedName>
        <fullName evidence="3">Uncharacterized protein</fullName>
    </submittedName>
</protein>
<evidence type="ECO:0000313" key="4">
    <source>
        <dbReference type="Proteomes" id="UP001157161"/>
    </source>
</evidence>
<dbReference type="EMBL" id="BSUM01000001">
    <property type="protein sequence ID" value="GMA32092.1"/>
    <property type="molecule type" value="Genomic_DNA"/>
</dbReference>
<keyword evidence="2" id="KW-0812">Transmembrane</keyword>
<feature type="transmembrane region" description="Helical" evidence="2">
    <location>
        <begin position="26"/>
        <end position="44"/>
    </location>
</feature>
<evidence type="ECO:0000256" key="1">
    <source>
        <dbReference type="SAM" id="MobiDB-lite"/>
    </source>
</evidence>
<proteinExistence type="predicted"/>
<evidence type="ECO:0000256" key="2">
    <source>
        <dbReference type="SAM" id="Phobius"/>
    </source>
</evidence>
<comment type="caution">
    <text evidence="3">The sequence shown here is derived from an EMBL/GenBank/DDBJ whole genome shotgun (WGS) entry which is preliminary data.</text>
</comment>
<dbReference type="AlphaFoldDB" id="A0AA37XFK0"/>
<evidence type="ECO:0000313" key="3">
    <source>
        <dbReference type="EMBL" id="GMA32092.1"/>
    </source>
</evidence>
<accession>A0AA37XFK0</accession>
<organism evidence="3 4">
    <name type="scientific">Litorihabitans aurantiacus</name>
    <dbReference type="NCBI Taxonomy" id="1930061"/>
    <lineage>
        <taxon>Bacteria</taxon>
        <taxon>Bacillati</taxon>
        <taxon>Actinomycetota</taxon>
        <taxon>Actinomycetes</taxon>
        <taxon>Micrococcales</taxon>
        <taxon>Beutenbergiaceae</taxon>
        <taxon>Litorihabitans</taxon>
    </lineage>
</organism>